<protein>
    <submittedName>
        <fullName evidence="8">Integrase catalytic region</fullName>
    </submittedName>
</protein>
<dbReference type="InParanoid" id="C8XAF2"/>
<keyword evidence="3" id="KW-0815">Transposition</keyword>
<dbReference type="PANTHER" id="PTHR10948:SF23">
    <property type="entry name" value="TRANSPOSASE INSI FOR INSERTION SEQUENCE ELEMENT IS30A-RELATED"/>
    <property type="match status" value="1"/>
</dbReference>
<dbReference type="PANTHER" id="PTHR10948">
    <property type="entry name" value="TRANSPOSASE"/>
    <property type="match status" value="1"/>
</dbReference>
<evidence type="ECO:0000256" key="5">
    <source>
        <dbReference type="ARBA" id="ARBA00023172"/>
    </source>
</evidence>
<reference evidence="8 9" key="2">
    <citation type="journal article" date="2010" name="Stand. Genomic Sci.">
        <title>Complete genome sequence of Nakamurella multipartita type strain (Y-104).</title>
        <authorList>
            <person name="Tice H."/>
            <person name="Mayilraj S."/>
            <person name="Sims D."/>
            <person name="Lapidus A."/>
            <person name="Nolan M."/>
            <person name="Lucas S."/>
            <person name="Glavina Del Rio T."/>
            <person name="Copeland A."/>
            <person name="Cheng J.F."/>
            <person name="Meincke L."/>
            <person name="Bruce D."/>
            <person name="Goodwin L."/>
            <person name="Pitluck S."/>
            <person name="Ivanova N."/>
            <person name="Mavromatis K."/>
            <person name="Ovchinnikova G."/>
            <person name="Pati A."/>
            <person name="Chen A."/>
            <person name="Palaniappan K."/>
            <person name="Land M."/>
            <person name="Hauser L."/>
            <person name="Chang Y.J."/>
            <person name="Jeffries C.D."/>
            <person name="Detter J.C."/>
            <person name="Brettin T."/>
            <person name="Rohde M."/>
            <person name="Goker M."/>
            <person name="Bristow J."/>
            <person name="Eisen J.A."/>
            <person name="Markowitz V."/>
            <person name="Hugenholtz P."/>
            <person name="Kyrpides N.C."/>
            <person name="Klenk H.P."/>
            <person name="Chen F."/>
        </authorList>
    </citation>
    <scope>NUCLEOTIDE SEQUENCE [LARGE SCALE GENOMIC DNA]</scope>
    <source>
        <strain evidence="9">ATCC 700099 / DSM 44233 / CIP 104796 / JCM 9543 / NBRC 105858 / Y-104</strain>
    </source>
</reference>
<gene>
    <name evidence="8" type="ordered locus">Namu_0907</name>
</gene>
<comment type="similarity">
    <text evidence="2">Belongs to the transposase IS30 family.</text>
</comment>
<dbReference type="NCBIfam" id="NF033563">
    <property type="entry name" value="transpos_IS30"/>
    <property type="match status" value="1"/>
</dbReference>
<reference evidence="9" key="1">
    <citation type="submission" date="2009-09" db="EMBL/GenBank/DDBJ databases">
        <title>The complete genome of Nakamurella multipartita DSM 44233.</title>
        <authorList>
            <consortium name="US DOE Joint Genome Institute (JGI-PGF)"/>
            <person name="Lucas S."/>
            <person name="Copeland A."/>
            <person name="Lapidus A."/>
            <person name="Glavina del Rio T."/>
            <person name="Dalin E."/>
            <person name="Tice H."/>
            <person name="Bruce D."/>
            <person name="Goodwin L."/>
            <person name="Pitluck S."/>
            <person name="Kyrpides N."/>
            <person name="Mavromatis K."/>
            <person name="Ivanova N."/>
            <person name="Ovchinnikova G."/>
            <person name="Sims D."/>
            <person name="Meincke L."/>
            <person name="Brettin T."/>
            <person name="Detter J.C."/>
            <person name="Han C."/>
            <person name="Larimer F."/>
            <person name="Land M."/>
            <person name="Hauser L."/>
            <person name="Markowitz V."/>
            <person name="Cheng J.-F."/>
            <person name="Hugenholtz P."/>
            <person name="Woyke T."/>
            <person name="Wu D."/>
            <person name="Klenk H.-P."/>
            <person name="Eisen J.A."/>
        </authorList>
    </citation>
    <scope>NUCLEOTIDE SEQUENCE [LARGE SCALE GENOMIC DNA]</scope>
    <source>
        <strain evidence="9">ATCC 700099 / DSM 44233 / CIP 104796 / JCM 9543 / NBRC 105858 / Y-104</strain>
    </source>
</reference>
<sequence>MTHPANNSTPIGASLLSEQQDRYFLLMRRGMNNVQACRAVGISRKTGTRWRLGRTEHKNGHRRTYAPVGTSAIPPISSRYLSEPERVRIADLRRLGWTIRAIADDLGRAPSTVSRELNRNSDRADGPGYLPHHAHRRAAARRARPKPTKLALDAELREFVAARLAKKWSPEQIAHALRTEFPDQPWRHLAIETLYRAVYRPGHSGLQKNSTEALRTGRPRRRPQHHPHRRKARICEPSNMIDQRPAEVDDRAVPGHWEGDLIIGRNGGSAIATLVERTTRFLLLVHLPGSRTAATLRKAIVPALQAIPAHLRRSITWDQGGEMALHGEITTVTGTPVYFCHPHSPWERGSNENMNGVLRQYFPKSTDLAIHTPERLTEVANEINERPRKTLSWATPAEILATLSSTTN</sequence>
<keyword evidence="9" id="KW-1185">Reference proteome</keyword>
<dbReference type="AlphaFoldDB" id="C8XAF2"/>
<dbReference type="GO" id="GO:0006313">
    <property type="term" value="P:DNA transposition"/>
    <property type="evidence" value="ECO:0007669"/>
    <property type="project" value="InterPro"/>
</dbReference>
<dbReference type="EMBL" id="CP001737">
    <property type="protein sequence ID" value="ACV77317.1"/>
    <property type="molecule type" value="Genomic_DNA"/>
</dbReference>
<dbReference type="GO" id="GO:0003677">
    <property type="term" value="F:DNA binding"/>
    <property type="evidence" value="ECO:0007669"/>
    <property type="project" value="UniProtKB-KW"/>
</dbReference>
<dbReference type="Proteomes" id="UP000002218">
    <property type="component" value="Chromosome"/>
</dbReference>
<dbReference type="GO" id="GO:0015074">
    <property type="term" value="P:DNA integration"/>
    <property type="evidence" value="ECO:0007669"/>
    <property type="project" value="InterPro"/>
</dbReference>
<dbReference type="InterPro" id="IPR051917">
    <property type="entry name" value="Transposase-Integrase"/>
</dbReference>
<evidence type="ECO:0000256" key="2">
    <source>
        <dbReference type="ARBA" id="ARBA00006363"/>
    </source>
</evidence>
<organism evidence="8 9">
    <name type="scientific">Nakamurella multipartita (strain ATCC 700099 / DSM 44233 / CIP 104796 / JCM 9543 / NBRC 105858 / Y-104)</name>
    <name type="common">Microsphaera multipartita</name>
    <dbReference type="NCBI Taxonomy" id="479431"/>
    <lineage>
        <taxon>Bacteria</taxon>
        <taxon>Bacillati</taxon>
        <taxon>Actinomycetota</taxon>
        <taxon>Actinomycetes</taxon>
        <taxon>Nakamurellales</taxon>
        <taxon>Nakamurellaceae</taxon>
        <taxon>Nakamurella</taxon>
    </lineage>
</organism>
<evidence type="ECO:0000256" key="4">
    <source>
        <dbReference type="ARBA" id="ARBA00023125"/>
    </source>
</evidence>
<evidence type="ECO:0000313" key="9">
    <source>
        <dbReference type="Proteomes" id="UP000002218"/>
    </source>
</evidence>
<name>C8XAF2_NAKMY</name>
<dbReference type="PROSITE" id="PS01043">
    <property type="entry name" value="TRANSPOSASE_IS30"/>
    <property type="match status" value="1"/>
</dbReference>
<dbReference type="KEGG" id="nml:Namu_0907"/>
<dbReference type="InterPro" id="IPR001598">
    <property type="entry name" value="Transposase_IS30_CS"/>
</dbReference>
<feature type="region of interest" description="Disordered" evidence="6">
    <location>
        <begin position="205"/>
        <end position="231"/>
    </location>
</feature>
<feature type="compositionally biased region" description="Basic and acidic residues" evidence="6">
    <location>
        <begin position="116"/>
        <end position="125"/>
    </location>
</feature>
<dbReference type="InterPro" id="IPR001584">
    <property type="entry name" value="Integrase_cat-core"/>
</dbReference>
<dbReference type="Gene3D" id="3.30.420.10">
    <property type="entry name" value="Ribonuclease H-like superfamily/Ribonuclease H"/>
    <property type="match status" value="1"/>
</dbReference>
<dbReference type="SUPFAM" id="SSF53098">
    <property type="entry name" value="Ribonuclease H-like"/>
    <property type="match status" value="1"/>
</dbReference>
<accession>C8XAF2</accession>
<evidence type="ECO:0000313" key="8">
    <source>
        <dbReference type="EMBL" id="ACV77317.1"/>
    </source>
</evidence>
<dbReference type="Gene3D" id="1.10.10.60">
    <property type="entry name" value="Homeodomain-like"/>
    <property type="match status" value="1"/>
</dbReference>
<evidence type="ECO:0000256" key="6">
    <source>
        <dbReference type="SAM" id="MobiDB-lite"/>
    </source>
</evidence>
<dbReference type="InterPro" id="IPR053392">
    <property type="entry name" value="Transposase_IS30-like"/>
</dbReference>
<feature type="compositionally biased region" description="Basic residues" evidence="6">
    <location>
        <begin position="132"/>
        <end position="146"/>
    </location>
</feature>
<evidence type="ECO:0000256" key="1">
    <source>
        <dbReference type="ARBA" id="ARBA00002190"/>
    </source>
</evidence>
<proteinExistence type="inferred from homology"/>
<evidence type="ECO:0000256" key="3">
    <source>
        <dbReference type="ARBA" id="ARBA00022578"/>
    </source>
</evidence>
<feature type="domain" description="Integrase catalytic" evidence="7">
    <location>
        <begin position="241"/>
        <end position="404"/>
    </location>
</feature>
<dbReference type="InterPro" id="IPR025246">
    <property type="entry name" value="IS30-like_HTH"/>
</dbReference>
<dbReference type="GO" id="GO:0004803">
    <property type="term" value="F:transposase activity"/>
    <property type="evidence" value="ECO:0007669"/>
    <property type="project" value="InterPro"/>
</dbReference>
<dbReference type="Pfam" id="PF13936">
    <property type="entry name" value="HTH_38"/>
    <property type="match status" value="1"/>
</dbReference>
<comment type="function">
    <text evidence="1">Required for the transposition of the insertion element.</text>
</comment>
<dbReference type="PROSITE" id="PS50994">
    <property type="entry name" value="INTEGRASE"/>
    <property type="match status" value="1"/>
</dbReference>
<feature type="compositionally biased region" description="Basic residues" evidence="6">
    <location>
        <begin position="217"/>
        <end position="231"/>
    </location>
</feature>
<keyword evidence="5" id="KW-0233">DNA recombination</keyword>
<feature type="region of interest" description="Disordered" evidence="6">
    <location>
        <begin position="113"/>
        <end position="146"/>
    </location>
</feature>
<dbReference type="InterPro" id="IPR036397">
    <property type="entry name" value="RNaseH_sf"/>
</dbReference>
<dbReference type="InterPro" id="IPR009057">
    <property type="entry name" value="Homeodomain-like_sf"/>
</dbReference>
<dbReference type="SUPFAM" id="SSF46689">
    <property type="entry name" value="Homeodomain-like"/>
    <property type="match status" value="1"/>
</dbReference>
<keyword evidence="4" id="KW-0238">DNA-binding</keyword>
<dbReference type="Pfam" id="PF00665">
    <property type="entry name" value="rve"/>
    <property type="match status" value="1"/>
</dbReference>
<dbReference type="GO" id="GO:0005829">
    <property type="term" value="C:cytosol"/>
    <property type="evidence" value="ECO:0007669"/>
    <property type="project" value="TreeGrafter"/>
</dbReference>
<dbReference type="eggNOG" id="COG2826">
    <property type="taxonomic scope" value="Bacteria"/>
</dbReference>
<dbReference type="HOGENOM" id="CLU_035706_0_0_11"/>
<dbReference type="InterPro" id="IPR012337">
    <property type="entry name" value="RNaseH-like_sf"/>
</dbReference>
<evidence type="ECO:0000259" key="7">
    <source>
        <dbReference type="PROSITE" id="PS50994"/>
    </source>
</evidence>